<feature type="region of interest" description="Disordered" evidence="1">
    <location>
        <begin position="856"/>
        <end position="881"/>
    </location>
</feature>
<dbReference type="SUPFAM" id="SSF144232">
    <property type="entry name" value="HIT/MYND zinc finger-like"/>
    <property type="match status" value="1"/>
</dbReference>
<evidence type="ECO:0000256" key="2">
    <source>
        <dbReference type="SAM" id="Phobius"/>
    </source>
</evidence>
<dbReference type="Proteomes" id="UP001159405">
    <property type="component" value="Unassembled WGS sequence"/>
</dbReference>
<feature type="domain" description="Apical junction molecule ajm1 alpha/beta" evidence="3">
    <location>
        <begin position="2240"/>
        <end position="2349"/>
    </location>
</feature>
<proteinExistence type="predicted"/>
<dbReference type="CDD" id="cd20335">
    <property type="entry name" value="BRcat_RBR"/>
    <property type="match status" value="1"/>
</dbReference>
<feature type="region of interest" description="Disordered" evidence="1">
    <location>
        <begin position="287"/>
        <end position="326"/>
    </location>
</feature>
<keyword evidence="2" id="KW-1133">Transmembrane helix</keyword>
<feature type="compositionally biased region" description="Polar residues" evidence="1">
    <location>
        <begin position="1354"/>
        <end position="1364"/>
    </location>
</feature>
<feature type="compositionally biased region" description="Polar residues" evidence="1">
    <location>
        <begin position="1966"/>
        <end position="1978"/>
    </location>
</feature>
<dbReference type="PANTHER" id="PTHR21517:SF3">
    <property type="entry name" value="APICAL JUNCTION COMPONENT 1 HOMOLOG"/>
    <property type="match status" value="1"/>
</dbReference>
<dbReference type="PANTHER" id="PTHR21517">
    <property type="entry name" value="APICAL JUNCTION COMPONENT 1 HOMOLOG"/>
    <property type="match status" value="1"/>
</dbReference>
<feature type="compositionally biased region" description="Basic and acidic residues" evidence="1">
    <location>
        <begin position="856"/>
        <end position="865"/>
    </location>
</feature>
<keyword evidence="5" id="KW-1185">Reference proteome</keyword>
<accession>A0ABN8Q595</accession>
<feature type="compositionally biased region" description="Basic and acidic residues" evidence="1">
    <location>
        <begin position="1333"/>
        <end position="1346"/>
    </location>
</feature>
<evidence type="ECO:0000256" key="1">
    <source>
        <dbReference type="SAM" id="MobiDB-lite"/>
    </source>
</evidence>
<dbReference type="InterPro" id="IPR038825">
    <property type="entry name" value="Apical_junction"/>
</dbReference>
<evidence type="ECO:0000259" key="3">
    <source>
        <dbReference type="Pfam" id="PF26649"/>
    </source>
</evidence>
<feature type="transmembrane region" description="Helical" evidence="2">
    <location>
        <begin position="30"/>
        <end position="49"/>
    </location>
</feature>
<feature type="compositionally biased region" description="Basic and acidic residues" evidence="1">
    <location>
        <begin position="1897"/>
        <end position="1912"/>
    </location>
</feature>
<feature type="compositionally biased region" description="Basic and acidic residues" evidence="1">
    <location>
        <begin position="971"/>
        <end position="982"/>
    </location>
</feature>
<dbReference type="EMBL" id="CALNXK010000101">
    <property type="protein sequence ID" value="CAH3155469.1"/>
    <property type="molecule type" value="Genomic_DNA"/>
</dbReference>
<keyword evidence="2" id="KW-0812">Transmembrane</keyword>
<feature type="region of interest" description="Disordered" evidence="1">
    <location>
        <begin position="245"/>
        <end position="270"/>
    </location>
</feature>
<feature type="compositionally biased region" description="Basic and acidic residues" evidence="1">
    <location>
        <begin position="914"/>
        <end position="927"/>
    </location>
</feature>
<evidence type="ECO:0000313" key="5">
    <source>
        <dbReference type="Proteomes" id="UP001159405"/>
    </source>
</evidence>
<feature type="compositionally biased region" description="Polar residues" evidence="1">
    <location>
        <begin position="958"/>
        <end position="970"/>
    </location>
</feature>
<dbReference type="Pfam" id="PF26649">
    <property type="entry name" value="Ajm-1"/>
    <property type="match status" value="1"/>
</dbReference>
<organism evidence="4 5">
    <name type="scientific">Porites lobata</name>
    <dbReference type="NCBI Taxonomy" id="104759"/>
    <lineage>
        <taxon>Eukaryota</taxon>
        <taxon>Metazoa</taxon>
        <taxon>Cnidaria</taxon>
        <taxon>Anthozoa</taxon>
        <taxon>Hexacorallia</taxon>
        <taxon>Scleractinia</taxon>
        <taxon>Fungiina</taxon>
        <taxon>Poritidae</taxon>
        <taxon>Porites</taxon>
    </lineage>
</organism>
<name>A0ABN8Q595_9CNID</name>
<feature type="compositionally biased region" description="Polar residues" evidence="1">
    <location>
        <begin position="287"/>
        <end position="319"/>
    </location>
</feature>
<dbReference type="InterPro" id="IPR058586">
    <property type="entry name" value="Ajm-1"/>
</dbReference>
<feature type="region of interest" description="Disordered" evidence="1">
    <location>
        <begin position="1897"/>
        <end position="1981"/>
    </location>
</feature>
<evidence type="ECO:0000313" key="4">
    <source>
        <dbReference type="EMBL" id="CAH3155469.1"/>
    </source>
</evidence>
<sequence length="2484" mass="278133">MVFMATILSLGDHAGDMPDNLQLADGEISIAFWSFVFVLLLIVTVWFYITQIAPMRRSVCQVEEEVDKEEEVAKRILEHLSNDLRFKNEKSKDEGSENTSPVHLTKITDSSIYEYVDDEIHIHYSQYAWDDDSYNTNDFPVATGTARRHSMENMDLIFPGVLPSIVEEEELEEETDTDVSEKSQESGDFDGDQYVGDLTNFPTIYKPNGNNNVESKNSLLNKEQNNLECDDINIVISLDNQELQAKTSGTKQDRMLNDDPHGNSNHSLYSSAEENNVLNINSSIETATRQQKNGSSFSSRTNNITQAENTKNCKISTPTAEPRHSNKEFESVMAKVDFTSGSVDTNLDKDDNCSQIIPGISHDDMIEQTSVFTLSSSDLKPSFTQDANEFEEHEVKICTSNMQKISCVAEDQHSTHDFRLKHVTNPEHVVNNNLSEEVNKVVMEHTGGLTGRSQVGELLLLNGFGDDIADSNGHTTHAWTFFAMSGGDETTTPKKTNLKEDVQSDKMEIPSIIVDSYDESLPIDKSIIDVDSKVAMNGHQITTQYGDSFETDIDIDDIDLSESDNLDNEGDFSIYFKRHVSVTDLDKILSEEGHDNVNCNAGDVLETDLSMEDLQGEQTEIDIPRTSNEVLQKTEMDNTRSTIEKTYMEDEMDTSIEKSVIVSTTLSDNLDMQAASDEDLDDTDSSDDPLPKSYTVESLFDDVSFQKDGVYGELVLSQLNENHGNKRDESSFDPHGDDWHGFSEEIRRGRKPFLFTIPEDDEIGLAEFDSIIENCFVGAMDNPIYDNEVTRTEAIEQEKLLNAPIATVETFDSDLDLDEVEESNKSEKEKYEGEATEKKQTLDFVVTNDAETEIDKNDGVTEGKNKSNGVTEKSGNIGIPNVEQGTVTTIKTDFDLEEMKPSNNSDIEKHHVETAKDEEILENRTDESVSETTNRVEGVRNLTEGKNKDPEETDPQVDVSNRNDVIQRSGKSSDENVETKDGPRSVKIVKKIKIFVRKEVTVAEEGNIMEDVVVGAKQVTEDVAMKEVDEKIILACREASNNHPYDVVKSEIRPVDQFMKCMTFHDEKCNYTEINAKDLEVVTKTEQYLSNEPELKTVSRMAETQGSTARQPLVSVDANGLVETVDDTIEAQVLPMEAQDSEGEIKYVSVSNNQVNTKAGPALKVLTENAETLLAPMNVHALGSEVTQFSTQNPVENNNVAIGVGRKTRVVAKTMETEMSQVKAQEGTTSRDVRPAAKGINKTTKINVKEKASKTAEDSNMIVSMHPSTQSQECSSVKINVADVRGKLTKIGNRENKQVWSSRVSPPTALEKEPRKVYLSSCNIRLTKSHEDLRLVERTPGRKQESIEEEEVPDTQSSQSEGSPTPTPPELNRPFLEDDVFKSVEPPSVHTAKITVQEVLGDRQRIVILNVKKKVHGKARWKSLNDLDSLKMALSPRRSSDLGIGFAGVPEEGEIIEENNMKSEKKASVQIVPVVEVKSRRDRRSLPEIQPTGQLVKAPVLSATAQQSCETLTESEVENTSKDSVMPVLHEEPLQNCQPVIEKETHAYSKSKLPIIKATAVQNRETGPGSMKQSEIFKATVTSTVEENLFKTSKTEVEANVKVENQPEIKARVSRIYPEKVNKPWIGSALVAEESIENTKPPKRITRVHDISRGEIIPKLEKETVTKIADETTKGNKIKIHVSHRLSSPDMKMDIIQPRVTPLVEDVLQKGLKIESGAPERSSTLDDIRRQERESGYGSLGQSPSASVNTQVNSVFVLEGANERSISSLSSIDDEEFGGETLGESKIMVTDLDALLAQQGVQPPASSDLKKPEVKEKVRVLARMEPVPEKVVRINKEEDNDGVVIRHVKHEEPIVVQPIIIADTAEQEESQVISAFLVNDGYDDDELDEVFLEEYTPYHEPDRSSSRTHSSDADSETSSVSSLPLKHRHRQTRAALEAGKGGMRNRTESSGSSKTATPVAELENEGASTSSRSNTPKSNGYEISREESFAYHSPEQMHNVKMEKPRDFTSAFTPASQTAEFRRPRARSHGHKSDEELVVQNRLLGDSFQDVKTFPGLNIDKERFKEAADSRKSMPDLSVRKDQTISDSPYLRGLSAHTRKWLSQNVWMDPSGQQEEEDLMTSDMFLYPSNRFQPGSNIDASFLSLANERDFPDDISVSTLSTRPQSPMSEFSFAGETPYWGLRRGSTTVIKCSNPRCEREEILFTGEKTTYTSCPACFTYYCARTCRRMHWSEHKKVCFFGRINSYIRSFIYLCHKKESLKFQLSQTAKDGYKKKGRGSVMVTFASAQLARKFMTSGCTFFPSPPTYSSLVNVRAEGVISKHKISLMQHVQDYQPEEEFVLNLAIIAGKMEDLPANPVPRRKVSTVLQVIKIPLSSKLKETPPAASLPNDPNTEIKVFYLPKCSRHEFVTDNEARRHYCRNISKNLKQYGIRLKHDYPDVYEKLCRYVDQNIHFTEPLTVYGNHGKKIVMCKIMPETGNEATKT</sequence>
<reference evidence="4 5" key="1">
    <citation type="submission" date="2022-05" db="EMBL/GenBank/DDBJ databases">
        <authorList>
            <consortium name="Genoscope - CEA"/>
            <person name="William W."/>
        </authorList>
    </citation>
    <scope>NUCLEOTIDE SEQUENCE [LARGE SCALE GENOMIC DNA]</scope>
</reference>
<feature type="compositionally biased region" description="Acidic residues" evidence="1">
    <location>
        <begin position="169"/>
        <end position="178"/>
    </location>
</feature>
<gene>
    <name evidence="4" type="ORF">PLOB_00001562</name>
</gene>
<protein>
    <recommendedName>
        <fullName evidence="3">Apical junction molecule ajm1 alpha/beta domain-containing protein</fullName>
    </recommendedName>
</protein>
<feature type="region of interest" description="Disordered" evidence="1">
    <location>
        <begin position="914"/>
        <end position="982"/>
    </location>
</feature>
<comment type="caution">
    <text evidence="4">The sequence shown here is derived from an EMBL/GenBank/DDBJ whole genome shotgun (WGS) entry which is preliminary data.</text>
</comment>
<feature type="region of interest" description="Disordered" evidence="1">
    <location>
        <begin position="1333"/>
        <end position="1374"/>
    </location>
</feature>
<feature type="region of interest" description="Disordered" evidence="1">
    <location>
        <begin position="169"/>
        <end position="210"/>
    </location>
</feature>
<keyword evidence="2" id="KW-0472">Membrane</keyword>
<feature type="region of interest" description="Disordered" evidence="1">
    <location>
        <begin position="2011"/>
        <end position="2033"/>
    </location>
</feature>
<feature type="compositionally biased region" description="Basic and acidic residues" evidence="1">
    <location>
        <begin position="251"/>
        <end position="261"/>
    </location>
</feature>